<reference evidence="2 3" key="1">
    <citation type="journal article" date="2018" name="Nat. Ecol. Evol.">
        <title>Pezizomycetes genomes reveal the molecular basis of ectomycorrhizal truffle lifestyle.</title>
        <authorList>
            <person name="Murat C."/>
            <person name="Payen T."/>
            <person name="Noel B."/>
            <person name="Kuo A."/>
            <person name="Morin E."/>
            <person name="Chen J."/>
            <person name="Kohler A."/>
            <person name="Krizsan K."/>
            <person name="Balestrini R."/>
            <person name="Da Silva C."/>
            <person name="Montanini B."/>
            <person name="Hainaut M."/>
            <person name="Levati E."/>
            <person name="Barry K.W."/>
            <person name="Belfiori B."/>
            <person name="Cichocki N."/>
            <person name="Clum A."/>
            <person name="Dockter R.B."/>
            <person name="Fauchery L."/>
            <person name="Guy J."/>
            <person name="Iotti M."/>
            <person name="Le Tacon F."/>
            <person name="Lindquist E.A."/>
            <person name="Lipzen A."/>
            <person name="Malagnac F."/>
            <person name="Mello A."/>
            <person name="Molinier V."/>
            <person name="Miyauchi S."/>
            <person name="Poulain J."/>
            <person name="Riccioni C."/>
            <person name="Rubini A."/>
            <person name="Sitrit Y."/>
            <person name="Splivallo R."/>
            <person name="Traeger S."/>
            <person name="Wang M."/>
            <person name="Zifcakova L."/>
            <person name="Wipf D."/>
            <person name="Zambonelli A."/>
            <person name="Paolocci F."/>
            <person name="Nowrousian M."/>
            <person name="Ottonello S."/>
            <person name="Baldrian P."/>
            <person name="Spatafora J.W."/>
            <person name="Henrissat B."/>
            <person name="Nagy L.G."/>
            <person name="Aury J.M."/>
            <person name="Wincker P."/>
            <person name="Grigoriev I.V."/>
            <person name="Bonfante P."/>
            <person name="Martin F.M."/>
        </authorList>
    </citation>
    <scope>NUCLEOTIDE SEQUENCE [LARGE SCALE GENOMIC DNA]</scope>
    <source>
        <strain evidence="2 3">RN42</strain>
    </source>
</reference>
<evidence type="ECO:0000313" key="3">
    <source>
        <dbReference type="Proteomes" id="UP000275078"/>
    </source>
</evidence>
<feature type="compositionally biased region" description="Polar residues" evidence="1">
    <location>
        <begin position="86"/>
        <end position="113"/>
    </location>
</feature>
<feature type="compositionally biased region" description="Low complexity" evidence="1">
    <location>
        <begin position="8"/>
        <end position="22"/>
    </location>
</feature>
<dbReference type="AlphaFoldDB" id="A0A3N4HWF3"/>
<name>A0A3N4HWF3_ASCIM</name>
<dbReference type="Proteomes" id="UP000275078">
    <property type="component" value="Unassembled WGS sequence"/>
</dbReference>
<dbReference type="STRING" id="1160509.A0A3N4HWF3"/>
<protein>
    <submittedName>
        <fullName evidence="2">Uncharacterized protein</fullName>
    </submittedName>
</protein>
<organism evidence="2 3">
    <name type="scientific">Ascobolus immersus RN42</name>
    <dbReference type="NCBI Taxonomy" id="1160509"/>
    <lineage>
        <taxon>Eukaryota</taxon>
        <taxon>Fungi</taxon>
        <taxon>Dikarya</taxon>
        <taxon>Ascomycota</taxon>
        <taxon>Pezizomycotina</taxon>
        <taxon>Pezizomycetes</taxon>
        <taxon>Pezizales</taxon>
        <taxon>Ascobolaceae</taxon>
        <taxon>Ascobolus</taxon>
    </lineage>
</organism>
<sequence>MAGSPTDSGLGTSVTSGSVAPETPSPPPASSGGCGGARTGGCGGPGGFCPCREAQTGESVPLNLKKRPGSPSFSTQRKPAPPLETDFTNLFNRVTTSSSNPSLPATASSSSMEPLTLNLGADSSMGMGMPCGLCQDGGTCICAEFAEAERKKKEDMLRSAYDDDAFSRSTGTSLENFANSLRLATSMSSNNTTTSIINSGLTATAGSSTINQLLNEDPLWKEVTAQVSDPTWTPYIKDEDLDMDIESTGWKGLPSMRWDTNLDLGLNTPPTAPVKNKGGCTGEGPGNCDLCRKDARASLFCLSVTKVVSEKRNAATSVPLPPRRAKKLEVQEDRPEDREIDFTTLGKSKAKVTVTIASDGTSTPSTSTPQPQQPEKIYLSCRDAYISLSKHQGFRKAMMESIILPLETRQDAGEGGRFTVEANSVRSVLERLDREFGKS</sequence>
<proteinExistence type="predicted"/>
<keyword evidence="3" id="KW-1185">Reference proteome</keyword>
<feature type="region of interest" description="Disordered" evidence="1">
    <location>
        <begin position="1"/>
        <end position="37"/>
    </location>
</feature>
<evidence type="ECO:0000256" key="1">
    <source>
        <dbReference type="SAM" id="MobiDB-lite"/>
    </source>
</evidence>
<gene>
    <name evidence="2" type="ORF">BJ508DRAFT_159809</name>
</gene>
<evidence type="ECO:0000313" key="2">
    <source>
        <dbReference type="EMBL" id="RPA78182.1"/>
    </source>
</evidence>
<feature type="region of interest" description="Disordered" evidence="1">
    <location>
        <begin position="60"/>
        <end position="114"/>
    </location>
</feature>
<accession>A0A3N4HWF3</accession>
<dbReference type="EMBL" id="ML119714">
    <property type="protein sequence ID" value="RPA78182.1"/>
    <property type="molecule type" value="Genomic_DNA"/>
</dbReference>